<dbReference type="EMBL" id="LT607756">
    <property type="protein sequence ID" value="SCG85163.1"/>
    <property type="molecule type" value="Genomic_DNA"/>
</dbReference>
<gene>
    <name evidence="2" type="ORF">MCBB_0589</name>
</gene>
<keyword evidence="1" id="KW-0175">Coiled coil</keyword>
<evidence type="ECO:0000313" key="3">
    <source>
        <dbReference type="Proteomes" id="UP000094707"/>
    </source>
</evidence>
<dbReference type="OrthoDB" id="71024at2157"/>
<dbReference type="Proteomes" id="UP000094707">
    <property type="component" value="Chromosome I"/>
</dbReference>
<reference evidence="2 3" key="1">
    <citation type="submission" date="2016-08" db="EMBL/GenBank/DDBJ databases">
        <authorList>
            <person name="Seilhamer J.J."/>
        </authorList>
    </citation>
    <scope>NUCLEOTIDE SEQUENCE [LARGE SCALE GENOMIC DNA]</scope>
    <source>
        <strain evidence="2">Buetzberg</strain>
    </source>
</reference>
<keyword evidence="3" id="KW-1185">Reference proteome</keyword>
<proteinExistence type="predicted"/>
<organism evidence="2 3">
    <name type="scientific">Methanobacterium congolense</name>
    <dbReference type="NCBI Taxonomy" id="118062"/>
    <lineage>
        <taxon>Archaea</taxon>
        <taxon>Methanobacteriati</taxon>
        <taxon>Methanobacteriota</taxon>
        <taxon>Methanomada group</taxon>
        <taxon>Methanobacteria</taxon>
        <taxon>Methanobacteriales</taxon>
        <taxon>Methanobacteriaceae</taxon>
        <taxon>Methanobacterium</taxon>
    </lineage>
</organism>
<evidence type="ECO:0000256" key="1">
    <source>
        <dbReference type="SAM" id="Coils"/>
    </source>
</evidence>
<dbReference type="GeneID" id="30411445"/>
<dbReference type="RefSeq" id="WP_171899072.1">
    <property type="nucleotide sequence ID" value="NZ_LT607756.1"/>
</dbReference>
<dbReference type="AlphaFoldDB" id="A0A1D3L0U0"/>
<feature type="coiled-coil region" evidence="1">
    <location>
        <begin position="276"/>
        <end position="306"/>
    </location>
</feature>
<protein>
    <submittedName>
        <fullName evidence="2">Insertion element ISM1 uncharacterized 48,3 kDa protein</fullName>
    </submittedName>
</protein>
<accession>A0A1D3L0U0</accession>
<name>A0A1D3L0U0_9EURY</name>
<evidence type="ECO:0000313" key="2">
    <source>
        <dbReference type="EMBL" id="SCG85163.1"/>
    </source>
</evidence>
<dbReference type="KEGG" id="mcub:MCBB_0589"/>
<sequence>MGESRFIFMTKQKQTALNSYFGVKQYKLYDWVNINLKKDELIPEKHQDPIENTEKSKIVSKDHDNIYSLMKPVCPSCNSKKYVKHGFNQKLILIKGMEPFKIRLQRYKCKNCDGYYQTHLDNILKQNSTYNNEIKEYPSIINALQRISLRNISKIIELDWNKRPSPQSIKNWLSKTIKNRNNNTKRDYSGYYNYDEQYVKINGKWMFRLALFDVKNNILVKEKIEEKLNPQTVKSFLKKIRDKIHIIAITTDNKPYYRNIMDKLRIKHQLCIFHLKKELNTKIKRIKRKNKLNKEEIEQIKNIKNLIFEIIDSKNYNESKKLFNKLKKEINNHSSSFIKFINKKFLKNFNRYTNYLKDRNITKTSNKIENYFRNTLPKGIKRIFKTKKGLKEQLTLQKEKWETKQKNKKTSTKN</sequence>